<sequence>MMLLPLPWSSLTEGKSVFDAAAAGVVFSEEESDGEEREPVEREKEMGGDVGRRQRRRLKHSSLPLQSSSKESTLRCYHCYRPLL</sequence>
<feature type="non-terminal residue" evidence="2">
    <location>
        <position position="84"/>
    </location>
</feature>
<evidence type="ECO:0000313" key="3">
    <source>
        <dbReference type="Proteomes" id="UP001341840"/>
    </source>
</evidence>
<evidence type="ECO:0000313" key="2">
    <source>
        <dbReference type="EMBL" id="MED6139421.1"/>
    </source>
</evidence>
<feature type="compositionally biased region" description="Basic and acidic residues" evidence="1">
    <location>
        <begin position="37"/>
        <end position="52"/>
    </location>
</feature>
<organism evidence="2 3">
    <name type="scientific">Stylosanthes scabra</name>
    <dbReference type="NCBI Taxonomy" id="79078"/>
    <lineage>
        <taxon>Eukaryota</taxon>
        <taxon>Viridiplantae</taxon>
        <taxon>Streptophyta</taxon>
        <taxon>Embryophyta</taxon>
        <taxon>Tracheophyta</taxon>
        <taxon>Spermatophyta</taxon>
        <taxon>Magnoliopsida</taxon>
        <taxon>eudicotyledons</taxon>
        <taxon>Gunneridae</taxon>
        <taxon>Pentapetalae</taxon>
        <taxon>rosids</taxon>
        <taxon>fabids</taxon>
        <taxon>Fabales</taxon>
        <taxon>Fabaceae</taxon>
        <taxon>Papilionoideae</taxon>
        <taxon>50 kb inversion clade</taxon>
        <taxon>dalbergioids sensu lato</taxon>
        <taxon>Dalbergieae</taxon>
        <taxon>Pterocarpus clade</taxon>
        <taxon>Stylosanthes</taxon>
    </lineage>
</organism>
<evidence type="ECO:0000256" key="1">
    <source>
        <dbReference type="SAM" id="MobiDB-lite"/>
    </source>
</evidence>
<keyword evidence="3" id="KW-1185">Reference proteome</keyword>
<dbReference type="EMBL" id="JASCZI010061747">
    <property type="protein sequence ID" value="MED6139421.1"/>
    <property type="molecule type" value="Genomic_DNA"/>
</dbReference>
<name>A0ABU6STR6_9FABA</name>
<gene>
    <name evidence="2" type="ORF">PIB30_083688</name>
</gene>
<proteinExistence type="predicted"/>
<reference evidence="2 3" key="1">
    <citation type="journal article" date="2023" name="Plants (Basel)">
        <title>Bridging the Gap: Combining Genomics and Transcriptomics Approaches to Understand Stylosanthes scabra, an Orphan Legume from the Brazilian Caatinga.</title>
        <authorList>
            <person name="Ferreira-Neto J.R.C."/>
            <person name="da Silva M.D."/>
            <person name="Binneck E."/>
            <person name="de Melo N.F."/>
            <person name="da Silva R.H."/>
            <person name="de Melo A.L.T.M."/>
            <person name="Pandolfi V."/>
            <person name="Bustamante F.O."/>
            <person name="Brasileiro-Vidal A.C."/>
            <person name="Benko-Iseppon A.M."/>
        </authorList>
    </citation>
    <scope>NUCLEOTIDE SEQUENCE [LARGE SCALE GENOMIC DNA]</scope>
    <source>
        <tissue evidence="2">Leaves</tissue>
    </source>
</reference>
<accession>A0ABU6STR6</accession>
<feature type="region of interest" description="Disordered" evidence="1">
    <location>
        <begin position="29"/>
        <end position="72"/>
    </location>
</feature>
<feature type="compositionally biased region" description="Low complexity" evidence="1">
    <location>
        <begin position="61"/>
        <end position="71"/>
    </location>
</feature>
<dbReference type="Proteomes" id="UP001341840">
    <property type="component" value="Unassembled WGS sequence"/>
</dbReference>
<comment type="caution">
    <text evidence="2">The sequence shown here is derived from an EMBL/GenBank/DDBJ whole genome shotgun (WGS) entry which is preliminary data.</text>
</comment>
<protein>
    <submittedName>
        <fullName evidence="2">Uncharacterized protein</fullName>
    </submittedName>
</protein>